<dbReference type="OrthoDB" id="2168082at2"/>
<dbReference type="AlphaFoldDB" id="A0A316E7G0"/>
<feature type="domain" description="HTH LytTR-type" evidence="1">
    <location>
        <begin position="24"/>
        <end position="106"/>
    </location>
</feature>
<accession>A0A316E7G0</accession>
<gene>
    <name evidence="2" type="ORF">LV89_04035</name>
</gene>
<evidence type="ECO:0000313" key="2">
    <source>
        <dbReference type="EMBL" id="PWK18900.1"/>
    </source>
</evidence>
<protein>
    <submittedName>
        <fullName evidence="2">LytTr DNA-binding domain-containing protein</fullName>
    </submittedName>
</protein>
<evidence type="ECO:0000313" key="3">
    <source>
        <dbReference type="Proteomes" id="UP000245489"/>
    </source>
</evidence>
<evidence type="ECO:0000259" key="1">
    <source>
        <dbReference type="PROSITE" id="PS50930"/>
    </source>
</evidence>
<dbReference type="SMART" id="SM00850">
    <property type="entry name" value="LytTR"/>
    <property type="match status" value="1"/>
</dbReference>
<dbReference type="RefSeq" id="WP_109744696.1">
    <property type="nucleotide sequence ID" value="NZ_QGGO01000028.1"/>
</dbReference>
<dbReference type="Proteomes" id="UP000245489">
    <property type="component" value="Unassembled WGS sequence"/>
</dbReference>
<dbReference type="EMBL" id="QGGO01000028">
    <property type="protein sequence ID" value="PWK18900.1"/>
    <property type="molecule type" value="Genomic_DNA"/>
</dbReference>
<dbReference type="InterPro" id="IPR007492">
    <property type="entry name" value="LytTR_DNA-bd_dom"/>
</dbReference>
<reference evidence="2 3" key="1">
    <citation type="submission" date="2018-05" db="EMBL/GenBank/DDBJ databases">
        <title>Genomic Encyclopedia of Archaeal and Bacterial Type Strains, Phase II (KMG-II): from individual species to whole genera.</title>
        <authorList>
            <person name="Goeker M."/>
        </authorList>
    </citation>
    <scope>NUCLEOTIDE SEQUENCE [LARGE SCALE GENOMIC DNA]</scope>
    <source>
        <strain evidence="2 3">DSM 22214</strain>
    </source>
</reference>
<keyword evidence="3" id="KW-1185">Reference proteome</keyword>
<proteinExistence type="predicted"/>
<dbReference type="PROSITE" id="PS50930">
    <property type="entry name" value="HTH_LYTTR"/>
    <property type="match status" value="1"/>
</dbReference>
<name>A0A316E7G0_9BACT</name>
<dbReference type="Pfam" id="PF04397">
    <property type="entry name" value="LytTR"/>
    <property type="match status" value="1"/>
</dbReference>
<organism evidence="2 3">
    <name type="scientific">Arcicella aurantiaca</name>
    <dbReference type="NCBI Taxonomy" id="591202"/>
    <lineage>
        <taxon>Bacteria</taxon>
        <taxon>Pseudomonadati</taxon>
        <taxon>Bacteroidota</taxon>
        <taxon>Cytophagia</taxon>
        <taxon>Cytophagales</taxon>
        <taxon>Flectobacillaceae</taxon>
        <taxon>Arcicella</taxon>
    </lineage>
</organism>
<comment type="caution">
    <text evidence="2">The sequence shown here is derived from an EMBL/GenBank/DDBJ whole genome shotgun (WGS) entry which is preliminary data.</text>
</comment>
<keyword evidence="2" id="KW-0238">DNA-binding</keyword>
<dbReference type="Gene3D" id="2.40.50.1020">
    <property type="entry name" value="LytTr DNA-binding domain"/>
    <property type="match status" value="1"/>
</dbReference>
<dbReference type="GO" id="GO:0003677">
    <property type="term" value="F:DNA binding"/>
    <property type="evidence" value="ECO:0007669"/>
    <property type="project" value="UniProtKB-KW"/>
</dbReference>
<sequence length="118" mass="13980">MNSSTFPVVFVKNNQLLLYKEKLKISISEIILLEAHKNYTCLYICNGKRLVVPKTLKLFEDLLINHKFYRIHRTFLINYAHLKNYNADLGEVYLTQNIKAVASRRRKLDFEVQINYLS</sequence>